<dbReference type="InterPro" id="IPR017930">
    <property type="entry name" value="Myb_dom"/>
</dbReference>
<feature type="domain" description="HTH myb-type" evidence="6">
    <location>
        <begin position="15"/>
        <end position="75"/>
    </location>
</feature>
<dbReference type="InterPro" id="IPR046955">
    <property type="entry name" value="PHR1-like"/>
</dbReference>
<sequence>MGNCGRNGAVRQYIRSKVPRLRWTPDLHHCFVHAIERLGGQDKATPKLVLQLMDVRGLTISHVKSHLQMYRSTRNDIGKQALHLTQEKRHSCEHTDGGADEQNDDTLFSSLKPQKEFQPQHMFSPLPMKRTRMEAHAISSGLQCSKGISETVTTQYSFDDYLKTVAVERGIKESLRWHKDALETGFLAGDQLSKHKAQGHMEEEPDPFEVFKLEDQLLMPNDNRKCISKENCENRCPSYVSPSFCDDHGVKNEEVDDCSLTLSLALHHNHRTNASSASESSSIISSSLTRNSEECSVFLNGRGLNLDLSMSICGS</sequence>
<evidence type="ECO:0000313" key="7">
    <source>
        <dbReference type="Proteomes" id="UP000504607"/>
    </source>
</evidence>
<protein>
    <submittedName>
        <fullName evidence="8">Uncharacterized protein LOC105058895 isoform X1</fullName>
    </submittedName>
</protein>
<dbReference type="PANTHER" id="PTHR31314">
    <property type="entry name" value="MYB FAMILY TRANSCRIPTION FACTOR PHL7-LIKE"/>
    <property type="match status" value="1"/>
</dbReference>
<dbReference type="AlphaFoldDB" id="A0A6I9SBF6"/>
<dbReference type="OrthoDB" id="551907at2759"/>
<keyword evidence="2" id="KW-0238">DNA-binding</keyword>
<keyword evidence="1" id="KW-0805">Transcription regulation</keyword>
<dbReference type="InterPro" id="IPR006447">
    <property type="entry name" value="Myb_dom_plants"/>
</dbReference>
<evidence type="ECO:0000259" key="6">
    <source>
        <dbReference type="PROSITE" id="PS51294"/>
    </source>
</evidence>
<dbReference type="NCBIfam" id="TIGR01557">
    <property type="entry name" value="myb_SHAQKYF"/>
    <property type="match status" value="1"/>
</dbReference>
<dbReference type="Proteomes" id="UP000504607">
    <property type="component" value="Chromosome 16"/>
</dbReference>
<dbReference type="InParanoid" id="A0A6I9SBF6"/>
<name>A0A6I9SBF6_ELAGV</name>
<dbReference type="GeneID" id="105058895"/>
<evidence type="ECO:0000256" key="5">
    <source>
        <dbReference type="SAM" id="MobiDB-lite"/>
    </source>
</evidence>
<keyword evidence="4" id="KW-0539">Nucleus</keyword>
<dbReference type="FunCoup" id="A0A6I9SBF6">
    <property type="interactions" value="84"/>
</dbReference>
<feature type="compositionally biased region" description="Basic and acidic residues" evidence="5">
    <location>
        <begin position="87"/>
        <end position="97"/>
    </location>
</feature>
<dbReference type="FunFam" id="1.10.10.60:FF:000002">
    <property type="entry name" value="Myb family transcription factor"/>
    <property type="match status" value="1"/>
</dbReference>
<dbReference type="PROSITE" id="PS51294">
    <property type="entry name" value="HTH_MYB"/>
    <property type="match status" value="1"/>
</dbReference>
<dbReference type="GO" id="GO:0003677">
    <property type="term" value="F:DNA binding"/>
    <property type="evidence" value="ECO:0007669"/>
    <property type="project" value="UniProtKB-KW"/>
</dbReference>
<evidence type="ECO:0000313" key="8">
    <source>
        <dbReference type="RefSeq" id="XP_010940260.1"/>
    </source>
</evidence>
<dbReference type="Gene3D" id="1.10.10.60">
    <property type="entry name" value="Homeodomain-like"/>
    <property type="match status" value="1"/>
</dbReference>
<gene>
    <name evidence="8" type="primary">LOC105058895</name>
</gene>
<dbReference type="GO" id="GO:0003700">
    <property type="term" value="F:DNA-binding transcription factor activity"/>
    <property type="evidence" value="ECO:0007669"/>
    <property type="project" value="InterPro"/>
</dbReference>
<feature type="region of interest" description="Disordered" evidence="5">
    <location>
        <begin position="87"/>
        <end position="106"/>
    </location>
</feature>
<reference evidence="8" key="1">
    <citation type="submission" date="2025-08" db="UniProtKB">
        <authorList>
            <consortium name="RefSeq"/>
        </authorList>
    </citation>
    <scope>IDENTIFICATION</scope>
</reference>
<keyword evidence="3" id="KW-0804">Transcription</keyword>
<evidence type="ECO:0000256" key="1">
    <source>
        <dbReference type="ARBA" id="ARBA00023015"/>
    </source>
</evidence>
<organism evidence="7 8">
    <name type="scientific">Elaeis guineensis var. tenera</name>
    <name type="common">Oil palm</name>
    <dbReference type="NCBI Taxonomy" id="51953"/>
    <lineage>
        <taxon>Eukaryota</taxon>
        <taxon>Viridiplantae</taxon>
        <taxon>Streptophyta</taxon>
        <taxon>Embryophyta</taxon>
        <taxon>Tracheophyta</taxon>
        <taxon>Spermatophyta</taxon>
        <taxon>Magnoliopsida</taxon>
        <taxon>Liliopsida</taxon>
        <taxon>Arecaceae</taxon>
        <taxon>Arecoideae</taxon>
        <taxon>Cocoseae</taxon>
        <taxon>Elaeidinae</taxon>
        <taxon>Elaeis</taxon>
    </lineage>
</organism>
<dbReference type="InterPro" id="IPR001005">
    <property type="entry name" value="SANT/Myb"/>
</dbReference>
<dbReference type="InterPro" id="IPR009057">
    <property type="entry name" value="Homeodomain-like_sf"/>
</dbReference>
<dbReference type="RefSeq" id="XP_010940260.1">
    <property type="nucleotide sequence ID" value="XM_010941958.3"/>
</dbReference>
<dbReference type="KEGG" id="egu:105058895"/>
<accession>A0A6I9SBF6</accession>
<evidence type="ECO:0000256" key="4">
    <source>
        <dbReference type="ARBA" id="ARBA00023242"/>
    </source>
</evidence>
<dbReference type="PANTHER" id="PTHR31314:SF188">
    <property type="entry name" value="TRANSCRIPTION FACTOR KAN2 ISOFORM X1-RELATED"/>
    <property type="match status" value="1"/>
</dbReference>
<dbReference type="SUPFAM" id="SSF46689">
    <property type="entry name" value="Homeodomain-like"/>
    <property type="match status" value="1"/>
</dbReference>
<proteinExistence type="predicted"/>
<keyword evidence="7" id="KW-1185">Reference proteome</keyword>
<evidence type="ECO:0000256" key="3">
    <source>
        <dbReference type="ARBA" id="ARBA00023163"/>
    </source>
</evidence>
<dbReference type="Pfam" id="PF00249">
    <property type="entry name" value="Myb_DNA-binding"/>
    <property type="match status" value="1"/>
</dbReference>
<evidence type="ECO:0000256" key="2">
    <source>
        <dbReference type="ARBA" id="ARBA00023125"/>
    </source>
</evidence>